<organism evidence="6 7">
    <name type="scientific">Heterodera schachtii</name>
    <name type="common">Sugarbeet cyst nematode worm</name>
    <name type="synonym">Tylenchus schachtii</name>
    <dbReference type="NCBI Taxonomy" id="97005"/>
    <lineage>
        <taxon>Eukaryota</taxon>
        <taxon>Metazoa</taxon>
        <taxon>Ecdysozoa</taxon>
        <taxon>Nematoda</taxon>
        <taxon>Chromadorea</taxon>
        <taxon>Rhabditida</taxon>
        <taxon>Tylenchina</taxon>
        <taxon>Tylenchomorpha</taxon>
        <taxon>Tylenchoidea</taxon>
        <taxon>Heteroderidae</taxon>
        <taxon>Heteroderinae</taxon>
        <taxon>Heterodera</taxon>
    </lineage>
</organism>
<evidence type="ECO:0000256" key="3">
    <source>
        <dbReference type="ARBA" id="ARBA00022989"/>
    </source>
</evidence>
<dbReference type="Proteomes" id="UP001620645">
    <property type="component" value="Unassembled WGS sequence"/>
</dbReference>
<keyword evidence="7" id="KW-1185">Reference proteome</keyword>
<keyword evidence="4 5" id="KW-0472">Membrane</keyword>
<evidence type="ECO:0000313" key="6">
    <source>
        <dbReference type="EMBL" id="KAL3102418.1"/>
    </source>
</evidence>
<feature type="transmembrane region" description="Helical" evidence="5">
    <location>
        <begin position="90"/>
        <end position="109"/>
    </location>
</feature>
<feature type="transmembrane region" description="Helical" evidence="5">
    <location>
        <begin position="133"/>
        <end position="152"/>
    </location>
</feature>
<dbReference type="AlphaFoldDB" id="A0ABD2KHW3"/>
<comment type="subcellular location">
    <subcellularLocation>
        <location evidence="1">Membrane</location>
        <topology evidence="1">Multi-pass membrane protein</topology>
    </subcellularLocation>
</comment>
<keyword evidence="2 5" id="KW-0812">Transmembrane</keyword>
<reference evidence="6 7" key="1">
    <citation type="submission" date="2024-10" db="EMBL/GenBank/DDBJ databases">
        <authorList>
            <person name="Kim D."/>
        </authorList>
    </citation>
    <scope>NUCLEOTIDE SEQUENCE [LARGE SCALE GENOMIC DNA]</scope>
    <source>
        <strain evidence="6">Taebaek</strain>
    </source>
</reference>
<accession>A0ABD2KHW3</accession>
<sequence length="330" mass="36928">MSTSNTTSTTDFEQFLLFLCGAVELLIHFVGIPLSIANLILVARTSVIHPNMKFILLFQSFAVLLRGFCRFVICLFKFILWDPISAEMGLFFPTIIKIGFFGIYSRNYVPHILIIERILATVFVRTYEQHRGFLFTMIWLPFALTISVYIAFTSQAESVQPLANLLTTFVEFVIGTVELAIFHQLCHPFLKRDFYQFLNSFGEVFCRCWRPFFNRNRRVGDQTATNAAVRTAPHGTVASPPTVAVGIAQRDLISGKALIDQLKADEHFDMLNQAGRQILYYCALLSAAGKQDTSSSMWQFNGSSSFSSRSLVNVNERAAAAAGVAVAGRA</sequence>
<dbReference type="EMBL" id="JBICCN010000025">
    <property type="protein sequence ID" value="KAL3102418.1"/>
    <property type="molecule type" value="Genomic_DNA"/>
</dbReference>
<gene>
    <name evidence="6" type="ORF">niasHS_000263</name>
</gene>
<evidence type="ECO:0000256" key="5">
    <source>
        <dbReference type="SAM" id="Phobius"/>
    </source>
</evidence>
<proteinExistence type="predicted"/>
<dbReference type="InterPro" id="IPR019408">
    <property type="entry name" value="7TM_GPCR_serpentine_rcpt_Srab"/>
</dbReference>
<evidence type="ECO:0000256" key="1">
    <source>
        <dbReference type="ARBA" id="ARBA00004141"/>
    </source>
</evidence>
<evidence type="ECO:0000313" key="7">
    <source>
        <dbReference type="Proteomes" id="UP001620645"/>
    </source>
</evidence>
<evidence type="ECO:0000256" key="4">
    <source>
        <dbReference type="ARBA" id="ARBA00023136"/>
    </source>
</evidence>
<feature type="transmembrane region" description="Helical" evidence="5">
    <location>
        <begin position="15"/>
        <end position="42"/>
    </location>
</feature>
<keyword evidence="3 5" id="KW-1133">Transmembrane helix</keyword>
<evidence type="ECO:0000256" key="2">
    <source>
        <dbReference type="ARBA" id="ARBA00022692"/>
    </source>
</evidence>
<comment type="caution">
    <text evidence="6">The sequence shown here is derived from an EMBL/GenBank/DDBJ whole genome shotgun (WGS) entry which is preliminary data.</text>
</comment>
<dbReference type="GO" id="GO:0016020">
    <property type="term" value="C:membrane"/>
    <property type="evidence" value="ECO:0007669"/>
    <property type="project" value="UniProtKB-SubCell"/>
</dbReference>
<feature type="transmembrane region" description="Helical" evidence="5">
    <location>
        <begin position="164"/>
        <end position="182"/>
    </location>
</feature>
<dbReference type="Pfam" id="PF10292">
    <property type="entry name" value="7TM_GPCR_Srab"/>
    <property type="match status" value="1"/>
</dbReference>
<name>A0ABD2KHW3_HETSC</name>
<protein>
    <submittedName>
        <fullName evidence="6">Uncharacterized protein</fullName>
    </submittedName>
</protein>
<feature type="transmembrane region" description="Helical" evidence="5">
    <location>
        <begin position="54"/>
        <end position="78"/>
    </location>
</feature>